<dbReference type="Pfam" id="PF00854">
    <property type="entry name" value="PTR2"/>
    <property type="match status" value="2"/>
</dbReference>
<dbReference type="SUPFAM" id="SSF103473">
    <property type="entry name" value="MFS general substrate transporter"/>
    <property type="match status" value="1"/>
</dbReference>
<feature type="transmembrane region" description="Helical" evidence="6">
    <location>
        <begin position="106"/>
        <end position="135"/>
    </location>
</feature>
<proteinExistence type="inferred from homology"/>
<sequence>MTISHLPSISSSTERSSAAAPLIQAVDDTVNGAVDYDGNPVHRSTSGGWRSASFIIAVEVAERFAYYGISSNLINYLTGPLGQSTASAAANVNTCTKDDGFCAPPWFLVTLFFLSIYLIVVGQGAIVTLIVLVYIQENLGWALGFGIPCIVLVGALLVFFLGSKTYRLLNKALLTPDVSLVDQNVCSFNDTEDTKALLKLVPIWITSLAYAIIFAQTSTFFTKQGATLDRKIVSGFRVPAVTLQTFIPIAIVIFIPVYDRIIVPISRRLTGKTYGITMLQRIGSGMVFSIISMVTTALVEMKRLATAKDHGLINLPKVTIPIIIWWLAPQYILCGVADVLTIVGLQEFCYDQVPKELRSLGISIYLSIFGIGSFLSTFLISTINKATSEDG</sequence>
<keyword evidence="3 6" id="KW-0812">Transmembrane</keyword>
<evidence type="ECO:0000313" key="7">
    <source>
        <dbReference type="EMBL" id="KAB5512564.1"/>
    </source>
</evidence>
<feature type="transmembrane region" description="Helical" evidence="6">
    <location>
        <begin position="364"/>
        <end position="383"/>
    </location>
</feature>
<dbReference type="InterPro" id="IPR036259">
    <property type="entry name" value="MFS_trans_sf"/>
</dbReference>
<feature type="transmembrane region" description="Helical" evidence="6">
    <location>
        <begin position="279"/>
        <end position="299"/>
    </location>
</feature>
<keyword evidence="4 6" id="KW-1133">Transmembrane helix</keyword>
<feature type="transmembrane region" description="Helical" evidence="6">
    <location>
        <begin position="319"/>
        <end position="343"/>
    </location>
</feature>
<feature type="transmembrane region" description="Helical" evidence="6">
    <location>
        <begin position="236"/>
        <end position="258"/>
    </location>
</feature>
<comment type="caution">
    <text evidence="7">The sequence shown here is derived from an EMBL/GenBank/DDBJ whole genome shotgun (WGS) entry which is preliminary data.</text>
</comment>
<dbReference type="EMBL" id="VDCV01000019">
    <property type="protein sequence ID" value="KAB5512564.1"/>
    <property type="molecule type" value="Genomic_DNA"/>
</dbReference>
<gene>
    <name evidence="7" type="ORF">DKX38_029592</name>
</gene>
<organism evidence="7 8">
    <name type="scientific">Salix brachista</name>
    <dbReference type="NCBI Taxonomy" id="2182728"/>
    <lineage>
        <taxon>Eukaryota</taxon>
        <taxon>Viridiplantae</taxon>
        <taxon>Streptophyta</taxon>
        <taxon>Embryophyta</taxon>
        <taxon>Tracheophyta</taxon>
        <taxon>Spermatophyta</taxon>
        <taxon>Magnoliopsida</taxon>
        <taxon>eudicotyledons</taxon>
        <taxon>Gunneridae</taxon>
        <taxon>Pentapetalae</taxon>
        <taxon>rosids</taxon>
        <taxon>fabids</taxon>
        <taxon>Malpighiales</taxon>
        <taxon>Salicaceae</taxon>
        <taxon>Saliceae</taxon>
        <taxon>Salix</taxon>
    </lineage>
</organism>
<evidence type="ECO:0000256" key="6">
    <source>
        <dbReference type="SAM" id="Phobius"/>
    </source>
</evidence>
<reference evidence="8" key="1">
    <citation type="journal article" date="2019" name="Gigascience">
        <title>De novo genome assembly of the endangered Acer yangbiense, a plant species with extremely small populations endemic to Yunnan Province, China.</title>
        <authorList>
            <person name="Yang J."/>
            <person name="Wariss H.M."/>
            <person name="Tao L."/>
            <person name="Zhang R."/>
            <person name="Yun Q."/>
            <person name="Hollingsworth P."/>
            <person name="Dao Z."/>
            <person name="Luo G."/>
            <person name="Guo H."/>
            <person name="Ma Y."/>
            <person name="Sun W."/>
        </authorList>
    </citation>
    <scope>NUCLEOTIDE SEQUENCE [LARGE SCALE GENOMIC DNA]</scope>
    <source>
        <strain evidence="8">cv. br00</strain>
    </source>
</reference>
<evidence type="ECO:0000256" key="4">
    <source>
        <dbReference type="ARBA" id="ARBA00022989"/>
    </source>
</evidence>
<feature type="transmembrane region" description="Helical" evidence="6">
    <location>
        <begin position="141"/>
        <end position="161"/>
    </location>
</feature>
<keyword evidence="5 6" id="KW-0472">Membrane</keyword>
<protein>
    <submittedName>
        <fullName evidence="7">Uncharacterized protein</fullName>
    </submittedName>
</protein>
<keyword evidence="8" id="KW-1185">Reference proteome</keyword>
<dbReference type="GO" id="GO:0016020">
    <property type="term" value="C:membrane"/>
    <property type="evidence" value="ECO:0007669"/>
    <property type="project" value="UniProtKB-SubCell"/>
</dbReference>
<dbReference type="GO" id="GO:0022857">
    <property type="term" value="F:transmembrane transporter activity"/>
    <property type="evidence" value="ECO:0007669"/>
    <property type="project" value="InterPro"/>
</dbReference>
<dbReference type="PANTHER" id="PTHR11654">
    <property type="entry name" value="OLIGOPEPTIDE TRANSPORTER-RELATED"/>
    <property type="match status" value="1"/>
</dbReference>
<comment type="subcellular location">
    <subcellularLocation>
        <location evidence="1">Membrane</location>
        <topology evidence="1">Multi-pass membrane protein</topology>
    </subcellularLocation>
</comment>
<dbReference type="InterPro" id="IPR000109">
    <property type="entry name" value="POT_fam"/>
</dbReference>
<evidence type="ECO:0000256" key="2">
    <source>
        <dbReference type="ARBA" id="ARBA00005982"/>
    </source>
</evidence>
<evidence type="ECO:0000313" key="8">
    <source>
        <dbReference type="Proteomes" id="UP000326939"/>
    </source>
</evidence>
<accession>A0A5N5J3X2</accession>
<evidence type="ECO:0000256" key="1">
    <source>
        <dbReference type="ARBA" id="ARBA00004141"/>
    </source>
</evidence>
<evidence type="ECO:0000256" key="5">
    <source>
        <dbReference type="ARBA" id="ARBA00023136"/>
    </source>
</evidence>
<evidence type="ECO:0000256" key="3">
    <source>
        <dbReference type="ARBA" id="ARBA00022692"/>
    </source>
</evidence>
<name>A0A5N5J3X2_9ROSI</name>
<dbReference type="Gene3D" id="1.20.1250.20">
    <property type="entry name" value="MFS general substrate transporter like domains"/>
    <property type="match status" value="3"/>
</dbReference>
<dbReference type="AlphaFoldDB" id="A0A5N5J3X2"/>
<comment type="similarity">
    <text evidence="2">Belongs to the major facilitator superfamily. Proton-dependent oligopeptide transporter (POT/PTR) (TC 2.A.17) family.</text>
</comment>
<dbReference type="Proteomes" id="UP000326939">
    <property type="component" value="Chromosome 19"/>
</dbReference>
<feature type="transmembrane region" description="Helical" evidence="6">
    <location>
        <begin position="197"/>
        <end position="216"/>
    </location>
</feature>